<accession>A0A2S4LSS4</accession>
<dbReference type="Pfam" id="PF02556">
    <property type="entry name" value="SecB"/>
    <property type="match status" value="1"/>
</dbReference>
<comment type="function">
    <text evidence="6">One of the proteins required for the normal export of preproteins out of the cell cytoplasm. It is a molecular chaperone that binds to a subset of precursor proteins, maintaining them in a translocation-competent state. It also specifically binds to its receptor SecA.</text>
</comment>
<evidence type="ECO:0000313" key="7">
    <source>
        <dbReference type="EMBL" id="POR45480.1"/>
    </source>
</evidence>
<comment type="caution">
    <text evidence="7">The sequence shown here is derived from an EMBL/GenBank/DDBJ whole genome shotgun (WGS) entry which is preliminary data.</text>
</comment>
<dbReference type="HAMAP" id="MF_00821">
    <property type="entry name" value="SecB"/>
    <property type="match status" value="1"/>
</dbReference>
<evidence type="ECO:0000256" key="1">
    <source>
        <dbReference type="ARBA" id="ARBA00009990"/>
    </source>
</evidence>
<dbReference type="GO" id="GO:0051082">
    <property type="term" value="F:unfolded protein binding"/>
    <property type="evidence" value="ECO:0007669"/>
    <property type="project" value="InterPro"/>
</dbReference>
<dbReference type="EMBL" id="PQFZ01000033">
    <property type="protein sequence ID" value="POR45480.1"/>
    <property type="molecule type" value="Genomic_DNA"/>
</dbReference>
<proteinExistence type="inferred from homology"/>
<name>A0A2S4LSS4_9HYPH</name>
<organism evidence="7 8">
    <name type="scientific">Bosea psychrotolerans</name>
    <dbReference type="NCBI Taxonomy" id="1871628"/>
    <lineage>
        <taxon>Bacteria</taxon>
        <taxon>Pseudomonadati</taxon>
        <taxon>Pseudomonadota</taxon>
        <taxon>Alphaproteobacteria</taxon>
        <taxon>Hyphomicrobiales</taxon>
        <taxon>Boseaceae</taxon>
        <taxon>Bosea</taxon>
    </lineage>
</organism>
<dbReference type="SUPFAM" id="SSF54611">
    <property type="entry name" value="SecB-like"/>
    <property type="match status" value="1"/>
</dbReference>
<dbReference type="NCBIfam" id="NF004392">
    <property type="entry name" value="PRK05751.1-3"/>
    <property type="match status" value="1"/>
</dbReference>
<dbReference type="PANTHER" id="PTHR36918">
    <property type="match status" value="1"/>
</dbReference>
<gene>
    <name evidence="6" type="primary">secB</name>
    <name evidence="7" type="ORF">CYD53_13326</name>
</gene>
<keyword evidence="2 6" id="KW-0813">Transport</keyword>
<dbReference type="PRINTS" id="PR01594">
    <property type="entry name" value="SECBCHAPRONE"/>
</dbReference>
<keyword evidence="3 6" id="KW-0653">Protein transport</keyword>
<comment type="subunit">
    <text evidence="6">Homotetramer, a dimer of dimers. One homotetramer interacts with 1 SecA dimer.</text>
</comment>
<dbReference type="Gene3D" id="3.10.420.10">
    <property type="entry name" value="SecB-like"/>
    <property type="match status" value="1"/>
</dbReference>
<dbReference type="GO" id="GO:0051262">
    <property type="term" value="P:protein tetramerization"/>
    <property type="evidence" value="ECO:0007669"/>
    <property type="project" value="InterPro"/>
</dbReference>
<evidence type="ECO:0000256" key="3">
    <source>
        <dbReference type="ARBA" id="ARBA00022927"/>
    </source>
</evidence>
<protein>
    <recommendedName>
        <fullName evidence="6">Protein-export protein SecB</fullName>
    </recommendedName>
</protein>
<comment type="subcellular location">
    <subcellularLocation>
        <location evidence="6">Cytoplasm</location>
    </subcellularLocation>
</comment>
<dbReference type="GO" id="GO:0015031">
    <property type="term" value="P:protein transport"/>
    <property type="evidence" value="ECO:0007669"/>
    <property type="project" value="UniProtKB-UniRule"/>
</dbReference>
<sequence>MMGPMANDIPNGNGAQAPEAAPSMSALIQYTKDFSFENPKAPRSLSQQTQQGPQMSLQVNVSTAPLGEDDYETVLQLEGKAELGGETLFAFDLSYGGVFRIQNVPQEHIHPVLVIDCARLLFPFARQIIAEAVQNGGFPPFYVPPIDFAALFQQRMQELQAQGAPNA</sequence>
<evidence type="ECO:0000313" key="8">
    <source>
        <dbReference type="Proteomes" id="UP000236919"/>
    </source>
</evidence>
<dbReference type="Proteomes" id="UP000236919">
    <property type="component" value="Unassembled WGS sequence"/>
</dbReference>
<dbReference type="InterPro" id="IPR003708">
    <property type="entry name" value="SecB"/>
</dbReference>
<evidence type="ECO:0000256" key="4">
    <source>
        <dbReference type="ARBA" id="ARBA00023010"/>
    </source>
</evidence>
<dbReference type="PANTHER" id="PTHR36918:SF1">
    <property type="entry name" value="PROTEIN-EXPORT PROTEIN SECB"/>
    <property type="match status" value="1"/>
</dbReference>
<evidence type="ECO:0000256" key="6">
    <source>
        <dbReference type="HAMAP-Rule" id="MF_00821"/>
    </source>
</evidence>
<keyword evidence="5 6" id="KW-0143">Chaperone</keyword>
<reference evidence="7 8" key="1">
    <citation type="submission" date="2018-01" db="EMBL/GenBank/DDBJ databases">
        <title>Genomic Encyclopedia of Type Strains, Phase III (KMG-III): the genomes of soil and plant-associated and newly described type strains.</title>
        <authorList>
            <person name="Whitman W."/>
        </authorList>
    </citation>
    <scope>NUCLEOTIDE SEQUENCE [LARGE SCALE GENOMIC DNA]</scope>
    <source>
        <strain evidence="7 8">1131</strain>
    </source>
</reference>
<keyword evidence="4 6" id="KW-0811">Translocation</keyword>
<evidence type="ECO:0000256" key="5">
    <source>
        <dbReference type="ARBA" id="ARBA00023186"/>
    </source>
</evidence>
<dbReference type="InterPro" id="IPR035958">
    <property type="entry name" value="SecB-like_sf"/>
</dbReference>
<keyword evidence="6" id="KW-0963">Cytoplasm</keyword>
<keyword evidence="8" id="KW-1185">Reference proteome</keyword>
<dbReference type="NCBIfam" id="TIGR00809">
    <property type="entry name" value="secB"/>
    <property type="match status" value="1"/>
</dbReference>
<dbReference type="GO" id="GO:0006457">
    <property type="term" value="P:protein folding"/>
    <property type="evidence" value="ECO:0007669"/>
    <property type="project" value="UniProtKB-UniRule"/>
</dbReference>
<comment type="similarity">
    <text evidence="1 6">Belongs to the SecB family.</text>
</comment>
<evidence type="ECO:0000256" key="2">
    <source>
        <dbReference type="ARBA" id="ARBA00022448"/>
    </source>
</evidence>
<dbReference type="AlphaFoldDB" id="A0A2S4LSS4"/>
<dbReference type="GO" id="GO:0005737">
    <property type="term" value="C:cytoplasm"/>
    <property type="evidence" value="ECO:0007669"/>
    <property type="project" value="UniProtKB-SubCell"/>
</dbReference>